<feature type="domain" description="DAPG hydrolase PhiG" evidence="6">
    <location>
        <begin position="45"/>
        <end position="255"/>
    </location>
</feature>
<comment type="cofactor">
    <cofactor evidence="1">
        <name>Zn(2+)</name>
        <dbReference type="ChEBI" id="CHEBI:29105"/>
    </cofactor>
</comment>
<comment type="similarity">
    <text evidence="5">Belongs to the DAPG/phloretin hydrolase family.</text>
</comment>
<keyword evidence="4" id="KW-0862">Zinc</keyword>
<evidence type="ECO:0000256" key="3">
    <source>
        <dbReference type="ARBA" id="ARBA00022801"/>
    </source>
</evidence>
<proteinExistence type="inferred from homology"/>
<gene>
    <name evidence="7" type="ORF">H8S57_01865</name>
</gene>
<reference evidence="7" key="1">
    <citation type="submission" date="2020-08" db="EMBL/GenBank/DDBJ databases">
        <title>Genome public.</title>
        <authorList>
            <person name="Liu C."/>
            <person name="Sun Q."/>
        </authorList>
    </citation>
    <scope>NUCLEOTIDE SEQUENCE</scope>
    <source>
        <strain evidence="7">NSJ-51</strain>
    </source>
</reference>
<evidence type="ECO:0000256" key="1">
    <source>
        <dbReference type="ARBA" id="ARBA00001947"/>
    </source>
</evidence>
<dbReference type="GO" id="GO:0046872">
    <property type="term" value="F:metal ion binding"/>
    <property type="evidence" value="ECO:0007669"/>
    <property type="project" value="UniProtKB-KW"/>
</dbReference>
<sequence>MRQPLSEAERRKPYAKYFDEPYPPVPEDILEQMARPMDPALALPIQERNDLLNPGYLPREVGWCVMPDGSGYIASLTRMPGVTLEMIEWWFAWHGLESLRYQIWDPNDHYLARVSPDHRQRRLDPALSWRERNWNTSDFVLENVGEGTSALRISFRSPESFGFDMERFNAQPVTAICAHSGPPDWDIPRTTFIHFARAVEGGIELRTRFWLGWMIVNKQPVRTDFAVDPRRVQGLSRHSPQEYYRLAKYLPQIFAENHDKPDRAEDLTVMDFAG</sequence>
<dbReference type="RefSeq" id="WP_186906376.1">
    <property type="nucleotide sequence ID" value="NZ_JACOPP010000002.1"/>
</dbReference>
<organism evidence="7 8">
    <name type="scientific">Lawsonibacter hominis</name>
    <dbReference type="NCBI Taxonomy" id="2763053"/>
    <lineage>
        <taxon>Bacteria</taxon>
        <taxon>Bacillati</taxon>
        <taxon>Bacillota</taxon>
        <taxon>Clostridia</taxon>
        <taxon>Eubacteriales</taxon>
        <taxon>Oscillospiraceae</taxon>
        <taxon>Lawsonibacter</taxon>
    </lineage>
</organism>
<dbReference type="Proteomes" id="UP000661435">
    <property type="component" value="Unassembled WGS sequence"/>
</dbReference>
<dbReference type="AlphaFoldDB" id="A0A8J6JB28"/>
<name>A0A8J6JB28_9FIRM</name>
<evidence type="ECO:0000256" key="2">
    <source>
        <dbReference type="ARBA" id="ARBA00022723"/>
    </source>
</evidence>
<dbReference type="GO" id="GO:0016787">
    <property type="term" value="F:hydrolase activity"/>
    <property type="evidence" value="ECO:0007669"/>
    <property type="project" value="UniProtKB-KW"/>
</dbReference>
<keyword evidence="2" id="KW-0479">Metal-binding</keyword>
<keyword evidence="8" id="KW-1185">Reference proteome</keyword>
<evidence type="ECO:0000256" key="5">
    <source>
        <dbReference type="ARBA" id="ARBA00023459"/>
    </source>
</evidence>
<protein>
    <submittedName>
        <fullName evidence="7">Phloretin hydrolase</fullName>
    </submittedName>
</protein>
<dbReference type="EMBL" id="JACOPP010000002">
    <property type="protein sequence ID" value="MBC5732473.1"/>
    <property type="molecule type" value="Genomic_DNA"/>
</dbReference>
<evidence type="ECO:0000256" key="4">
    <source>
        <dbReference type="ARBA" id="ARBA00022833"/>
    </source>
</evidence>
<keyword evidence="3 7" id="KW-0378">Hydrolase</keyword>
<evidence type="ECO:0000313" key="8">
    <source>
        <dbReference type="Proteomes" id="UP000661435"/>
    </source>
</evidence>
<comment type="caution">
    <text evidence="7">The sequence shown here is derived from an EMBL/GenBank/DDBJ whole genome shotgun (WGS) entry which is preliminary data.</text>
</comment>
<evidence type="ECO:0000313" key="7">
    <source>
        <dbReference type="EMBL" id="MBC5732473.1"/>
    </source>
</evidence>
<evidence type="ECO:0000259" key="6">
    <source>
        <dbReference type="Pfam" id="PF18089"/>
    </source>
</evidence>
<dbReference type="Pfam" id="PF18089">
    <property type="entry name" value="DAPG_hydrolase"/>
    <property type="match status" value="1"/>
</dbReference>
<dbReference type="InterPro" id="IPR041526">
    <property type="entry name" value="DAPG_hydrolase"/>
</dbReference>
<accession>A0A8J6JB28</accession>